<proteinExistence type="predicted"/>
<accession>A0A0E9VW59</accession>
<reference evidence="1" key="2">
    <citation type="journal article" date="2015" name="Fish Shellfish Immunol.">
        <title>Early steps in the European eel (Anguilla anguilla)-Vibrio vulnificus interaction in the gills: Role of the RtxA13 toxin.</title>
        <authorList>
            <person name="Callol A."/>
            <person name="Pajuelo D."/>
            <person name="Ebbesson L."/>
            <person name="Teles M."/>
            <person name="MacKenzie S."/>
            <person name="Amaro C."/>
        </authorList>
    </citation>
    <scope>NUCLEOTIDE SEQUENCE</scope>
</reference>
<name>A0A0E9VW59_ANGAN</name>
<organism evidence="1">
    <name type="scientific">Anguilla anguilla</name>
    <name type="common">European freshwater eel</name>
    <name type="synonym">Muraena anguilla</name>
    <dbReference type="NCBI Taxonomy" id="7936"/>
    <lineage>
        <taxon>Eukaryota</taxon>
        <taxon>Metazoa</taxon>
        <taxon>Chordata</taxon>
        <taxon>Craniata</taxon>
        <taxon>Vertebrata</taxon>
        <taxon>Euteleostomi</taxon>
        <taxon>Actinopterygii</taxon>
        <taxon>Neopterygii</taxon>
        <taxon>Teleostei</taxon>
        <taxon>Anguilliformes</taxon>
        <taxon>Anguillidae</taxon>
        <taxon>Anguilla</taxon>
    </lineage>
</organism>
<dbReference type="AlphaFoldDB" id="A0A0E9VW59"/>
<evidence type="ECO:0000313" key="1">
    <source>
        <dbReference type="EMBL" id="JAH82321.1"/>
    </source>
</evidence>
<dbReference type="EMBL" id="GBXM01026256">
    <property type="protein sequence ID" value="JAH82321.1"/>
    <property type="molecule type" value="Transcribed_RNA"/>
</dbReference>
<protein>
    <submittedName>
        <fullName evidence="1">Uncharacterized protein</fullName>
    </submittedName>
</protein>
<reference evidence="1" key="1">
    <citation type="submission" date="2014-11" db="EMBL/GenBank/DDBJ databases">
        <authorList>
            <person name="Amaro Gonzalez C."/>
        </authorList>
    </citation>
    <scope>NUCLEOTIDE SEQUENCE</scope>
</reference>
<sequence>MLLECSFNVTTVLLHFPTAFCENVCLLAGNPPCSLGLFNRLLAEGKPQKK</sequence>